<keyword evidence="2" id="KW-1185">Reference proteome</keyword>
<gene>
    <name evidence="1" type="ORF">HAX54_020952</name>
</gene>
<sequence>WARRRVEQPLELVLSVDAIVSLGACGNPTHESVSVEGLSLRVDQPTGLRIMSSVVSNQHMIQELSDISEPSKDCVGSPI</sequence>
<proteinExistence type="predicted"/>
<comment type="caution">
    <text evidence="1">The sequence shown here is derived from an EMBL/GenBank/DDBJ whole genome shotgun (WGS) entry which is preliminary data.</text>
</comment>
<organism evidence="1 2">
    <name type="scientific">Datura stramonium</name>
    <name type="common">Jimsonweed</name>
    <name type="synonym">Common thornapple</name>
    <dbReference type="NCBI Taxonomy" id="4076"/>
    <lineage>
        <taxon>Eukaryota</taxon>
        <taxon>Viridiplantae</taxon>
        <taxon>Streptophyta</taxon>
        <taxon>Embryophyta</taxon>
        <taxon>Tracheophyta</taxon>
        <taxon>Spermatophyta</taxon>
        <taxon>Magnoliopsida</taxon>
        <taxon>eudicotyledons</taxon>
        <taxon>Gunneridae</taxon>
        <taxon>Pentapetalae</taxon>
        <taxon>asterids</taxon>
        <taxon>lamiids</taxon>
        <taxon>Solanales</taxon>
        <taxon>Solanaceae</taxon>
        <taxon>Solanoideae</taxon>
        <taxon>Datureae</taxon>
        <taxon>Datura</taxon>
    </lineage>
</organism>
<name>A0ABS8UUA2_DATST</name>
<accession>A0ABS8UUA2</accession>
<feature type="non-terminal residue" evidence="1">
    <location>
        <position position="1"/>
    </location>
</feature>
<evidence type="ECO:0000313" key="1">
    <source>
        <dbReference type="EMBL" id="MCD9637583.1"/>
    </source>
</evidence>
<protein>
    <recommendedName>
        <fullName evidence="3">DUF1989 domain-containing protein</fullName>
    </recommendedName>
</protein>
<reference evidence="1 2" key="1">
    <citation type="journal article" date="2021" name="BMC Genomics">
        <title>Datura genome reveals duplications of psychoactive alkaloid biosynthetic genes and high mutation rate following tissue culture.</title>
        <authorList>
            <person name="Rajewski A."/>
            <person name="Carter-House D."/>
            <person name="Stajich J."/>
            <person name="Litt A."/>
        </authorList>
    </citation>
    <scope>NUCLEOTIDE SEQUENCE [LARGE SCALE GENOMIC DNA]</scope>
    <source>
        <strain evidence="1">AR-01</strain>
    </source>
</reference>
<evidence type="ECO:0008006" key="3">
    <source>
        <dbReference type="Google" id="ProtNLM"/>
    </source>
</evidence>
<evidence type="ECO:0000313" key="2">
    <source>
        <dbReference type="Proteomes" id="UP000823775"/>
    </source>
</evidence>
<dbReference type="Proteomes" id="UP000823775">
    <property type="component" value="Unassembled WGS sequence"/>
</dbReference>
<dbReference type="EMBL" id="JACEIK010002514">
    <property type="protein sequence ID" value="MCD9637583.1"/>
    <property type="molecule type" value="Genomic_DNA"/>
</dbReference>